<dbReference type="Pfam" id="PF08281">
    <property type="entry name" value="Sigma70_r4_2"/>
    <property type="match status" value="1"/>
</dbReference>
<dbReference type="SUPFAM" id="SSF88659">
    <property type="entry name" value="Sigma3 and sigma4 domains of RNA polymerase sigma factors"/>
    <property type="match status" value="1"/>
</dbReference>
<dbReference type="InterPro" id="IPR036388">
    <property type="entry name" value="WH-like_DNA-bd_sf"/>
</dbReference>
<dbReference type="Proteomes" id="UP000642070">
    <property type="component" value="Unassembled WGS sequence"/>
</dbReference>
<keyword evidence="4" id="KW-0804">Transcription</keyword>
<comment type="similarity">
    <text evidence="1">Belongs to the sigma-70 factor family. ECF subfamily.</text>
</comment>
<comment type="caution">
    <text evidence="8">The sequence shown here is derived from an EMBL/GenBank/DDBJ whole genome shotgun (WGS) entry which is preliminary data.</text>
</comment>
<feature type="domain" description="DUF6596" evidence="7">
    <location>
        <begin position="160"/>
        <end position="259"/>
    </location>
</feature>
<evidence type="ECO:0000313" key="9">
    <source>
        <dbReference type="Proteomes" id="UP000642070"/>
    </source>
</evidence>
<dbReference type="InterPro" id="IPR013325">
    <property type="entry name" value="RNA_pol_sigma_r2"/>
</dbReference>
<sequence length="388" mass="42810">MVRDHAGRLAAALVPLVGDFSTAEDLVQDAVEAALTHWPFEGIPDRPDAWLYTVARRRGLDLLRRDRRHHAKLALVPWPAEPEPDDRLRLVFTCCHPALPRAAQVALTLRVVCGLTAAQIARAFLVPETTVAQRITRAKRKISDAGIPYRIPGPDELAERLGEVLAVVYLLFNEAYLPTGPELGRDLADDAEFLAALLHGLMPNEPEVIGLLALIRLHRARAAARFTPAGDLVRLPDQDRTRWDHEAIADAGRLIARAAALRRPGPYQVQAAIVACHAEAGRWEDTDWTQIVVLYDMLLYLAPSPVTRLHRAIALRYVAGPAAALAEVDDLAADLDDYHLCHAARAELLRDLDRPEEARAADERALRLTANPAERELLLRRLTAPSGG</sequence>
<reference evidence="8" key="2">
    <citation type="submission" date="2020-09" db="EMBL/GenBank/DDBJ databases">
        <authorList>
            <person name="Sun Q."/>
            <person name="Ohkuma M."/>
        </authorList>
    </citation>
    <scope>NUCLEOTIDE SEQUENCE</scope>
    <source>
        <strain evidence="8">JCM 19831</strain>
    </source>
</reference>
<protein>
    <submittedName>
        <fullName evidence="8">RNA polymerase subunit sigma-24</fullName>
    </submittedName>
</protein>
<keyword evidence="2" id="KW-0805">Transcription regulation</keyword>
<dbReference type="InterPro" id="IPR007627">
    <property type="entry name" value="RNA_pol_sigma70_r2"/>
</dbReference>
<dbReference type="InterPro" id="IPR014284">
    <property type="entry name" value="RNA_pol_sigma-70_dom"/>
</dbReference>
<evidence type="ECO:0000256" key="1">
    <source>
        <dbReference type="ARBA" id="ARBA00010641"/>
    </source>
</evidence>
<dbReference type="PANTHER" id="PTHR47756:SF2">
    <property type="entry name" value="BLL6612 PROTEIN"/>
    <property type="match status" value="1"/>
</dbReference>
<dbReference type="Gene3D" id="1.10.10.10">
    <property type="entry name" value="Winged helix-like DNA-binding domain superfamily/Winged helix DNA-binding domain"/>
    <property type="match status" value="1"/>
</dbReference>
<feature type="domain" description="RNA polymerase sigma-70 region 2" evidence="5">
    <location>
        <begin position="1"/>
        <end position="68"/>
    </location>
</feature>
<name>A0A917X0I3_9ACTN</name>
<feature type="domain" description="RNA polymerase sigma factor 70 region 4 type 2" evidence="6">
    <location>
        <begin position="92"/>
        <end position="142"/>
    </location>
</feature>
<dbReference type="Pfam" id="PF04542">
    <property type="entry name" value="Sigma70_r2"/>
    <property type="match status" value="1"/>
</dbReference>
<reference evidence="8" key="1">
    <citation type="journal article" date="2014" name="Int. J. Syst. Evol. Microbiol.">
        <title>Complete genome sequence of Corynebacterium casei LMG S-19264T (=DSM 44701T), isolated from a smear-ripened cheese.</title>
        <authorList>
            <consortium name="US DOE Joint Genome Institute (JGI-PGF)"/>
            <person name="Walter F."/>
            <person name="Albersmeier A."/>
            <person name="Kalinowski J."/>
            <person name="Ruckert C."/>
        </authorList>
    </citation>
    <scope>NUCLEOTIDE SEQUENCE</scope>
    <source>
        <strain evidence="8">JCM 19831</strain>
    </source>
</reference>
<dbReference type="InterPro" id="IPR013249">
    <property type="entry name" value="RNA_pol_sigma70_r4_t2"/>
</dbReference>
<evidence type="ECO:0000256" key="2">
    <source>
        <dbReference type="ARBA" id="ARBA00023015"/>
    </source>
</evidence>
<keyword evidence="3" id="KW-0731">Sigma factor</keyword>
<dbReference type="PANTHER" id="PTHR47756">
    <property type="entry name" value="BLL6612 PROTEIN-RELATED"/>
    <property type="match status" value="1"/>
</dbReference>
<dbReference type="GO" id="GO:0016987">
    <property type="term" value="F:sigma factor activity"/>
    <property type="evidence" value="ECO:0007669"/>
    <property type="project" value="UniProtKB-KW"/>
</dbReference>
<evidence type="ECO:0000256" key="4">
    <source>
        <dbReference type="ARBA" id="ARBA00023163"/>
    </source>
</evidence>
<accession>A0A917X0I3</accession>
<evidence type="ECO:0000259" key="5">
    <source>
        <dbReference type="Pfam" id="PF04542"/>
    </source>
</evidence>
<dbReference type="InterPro" id="IPR046531">
    <property type="entry name" value="DUF6596"/>
</dbReference>
<dbReference type="GO" id="GO:0006352">
    <property type="term" value="P:DNA-templated transcription initiation"/>
    <property type="evidence" value="ECO:0007669"/>
    <property type="project" value="InterPro"/>
</dbReference>
<dbReference type="AlphaFoldDB" id="A0A917X0I3"/>
<keyword evidence="9" id="KW-1185">Reference proteome</keyword>
<gene>
    <name evidence="8" type="primary">rpoE</name>
    <name evidence="8" type="ORF">GCM10007977_057160</name>
</gene>
<evidence type="ECO:0000313" key="8">
    <source>
        <dbReference type="EMBL" id="GGM48166.1"/>
    </source>
</evidence>
<evidence type="ECO:0000259" key="7">
    <source>
        <dbReference type="Pfam" id="PF20239"/>
    </source>
</evidence>
<dbReference type="InterPro" id="IPR013324">
    <property type="entry name" value="RNA_pol_sigma_r3/r4-like"/>
</dbReference>
<dbReference type="Gene3D" id="1.10.1740.10">
    <property type="match status" value="1"/>
</dbReference>
<dbReference type="Pfam" id="PF20239">
    <property type="entry name" value="DUF6596"/>
    <property type="match status" value="1"/>
</dbReference>
<dbReference type="NCBIfam" id="TIGR02937">
    <property type="entry name" value="sigma70-ECF"/>
    <property type="match status" value="1"/>
</dbReference>
<dbReference type="EMBL" id="BMPI01000030">
    <property type="protein sequence ID" value="GGM48166.1"/>
    <property type="molecule type" value="Genomic_DNA"/>
</dbReference>
<dbReference type="GO" id="GO:0003677">
    <property type="term" value="F:DNA binding"/>
    <property type="evidence" value="ECO:0007669"/>
    <property type="project" value="InterPro"/>
</dbReference>
<evidence type="ECO:0000256" key="3">
    <source>
        <dbReference type="ARBA" id="ARBA00023082"/>
    </source>
</evidence>
<evidence type="ECO:0000259" key="6">
    <source>
        <dbReference type="Pfam" id="PF08281"/>
    </source>
</evidence>
<organism evidence="8 9">
    <name type="scientific">Dactylosporangium sucinum</name>
    <dbReference type="NCBI Taxonomy" id="1424081"/>
    <lineage>
        <taxon>Bacteria</taxon>
        <taxon>Bacillati</taxon>
        <taxon>Actinomycetota</taxon>
        <taxon>Actinomycetes</taxon>
        <taxon>Micromonosporales</taxon>
        <taxon>Micromonosporaceae</taxon>
        <taxon>Dactylosporangium</taxon>
    </lineage>
</organism>
<proteinExistence type="inferred from homology"/>
<dbReference type="SUPFAM" id="SSF88946">
    <property type="entry name" value="Sigma2 domain of RNA polymerase sigma factors"/>
    <property type="match status" value="1"/>
</dbReference>